<dbReference type="CDD" id="cd02869">
    <property type="entry name" value="PseudoU_synth_RluA_like"/>
    <property type="match status" value="1"/>
</dbReference>
<keyword evidence="8" id="KW-1185">Reference proteome</keyword>
<dbReference type="InterPro" id="IPR006225">
    <property type="entry name" value="PsdUridine_synth_RluC/D"/>
</dbReference>
<dbReference type="EC" id="5.4.99.-" evidence="5"/>
<evidence type="ECO:0000256" key="2">
    <source>
        <dbReference type="ARBA" id="ARBA00010876"/>
    </source>
</evidence>
<comment type="similarity">
    <text evidence="2 5">Belongs to the pseudouridine synthase RluA family.</text>
</comment>
<organism evidence="7 8">
    <name type="scientific">Amphibacillus indicireducens</name>
    <dbReference type="NCBI Taxonomy" id="1076330"/>
    <lineage>
        <taxon>Bacteria</taxon>
        <taxon>Bacillati</taxon>
        <taxon>Bacillota</taxon>
        <taxon>Bacilli</taxon>
        <taxon>Bacillales</taxon>
        <taxon>Bacillaceae</taxon>
        <taxon>Amphibacillus</taxon>
    </lineage>
</organism>
<evidence type="ECO:0000256" key="5">
    <source>
        <dbReference type="RuleBase" id="RU362028"/>
    </source>
</evidence>
<dbReference type="SUPFAM" id="SSF55120">
    <property type="entry name" value="Pseudouridine synthase"/>
    <property type="match status" value="1"/>
</dbReference>
<dbReference type="InterPro" id="IPR006145">
    <property type="entry name" value="PsdUridine_synth_RsuA/RluA"/>
</dbReference>
<dbReference type="NCBIfam" id="TIGR00005">
    <property type="entry name" value="rluA_subfam"/>
    <property type="match status" value="1"/>
</dbReference>
<keyword evidence="4" id="KW-0694">RNA-binding</keyword>
<name>A0ABP7VEM1_9BACI</name>
<dbReference type="InterPro" id="IPR036986">
    <property type="entry name" value="S4_RNA-bd_sf"/>
</dbReference>
<comment type="catalytic activity">
    <reaction evidence="1 5">
        <text>a uridine in RNA = a pseudouridine in RNA</text>
        <dbReference type="Rhea" id="RHEA:48348"/>
        <dbReference type="Rhea" id="RHEA-COMP:12068"/>
        <dbReference type="Rhea" id="RHEA-COMP:12069"/>
        <dbReference type="ChEBI" id="CHEBI:65314"/>
        <dbReference type="ChEBI" id="CHEBI:65315"/>
    </reaction>
</comment>
<reference evidence="8" key="1">
    <citation type="journal article" date="2019" name="Int. J. Syst. Evol. Microbiol.">
        <title>The Global Catalogue of Microorganisms (GCM) 10K type strain sequencing project: providing services to taxonomists for standard genome sequencing and annotation.</title>
        <authorList>
            <consortium name="The Broad Institute Genomics Platform"/>
            <consortium name="The Broad Institute Genome Sequencing Center for Infectious Disease"/>
            <person name="Wu L."/>
            <person name="Ma J."/>
        </authorList>
    </citation>
    <scope>NUCLEOTIDE SEQUENCE [LARGE SCALE GENOMIC DNA]</scope>
    <source>
        <strain evidence="8">JCM 17250</strain>
    </source>
</reference>
<dbReference type="SUPFAM" id="SSF55174">
    <property type="entry name" value="Alpha-L RNA-binding motif"/>
    <property type="match status" value="1"/>
</dbReference>
<dbReference type="InterPro" id="IPR050188">
    <property type="entry name" value="RluA_PseudoU_synthase"/>
</dbReference>
<gene>
    <name evidence="7" type="ORF">GCM10022410_10100</name>
</gene>
<evidence type="ECO:0000259" key="6">
    <source>
        <dbReference type="SMART" id="SM00363"/>
    </source>
</evidence>
<dbReference type="EMBL" id="BAABDL010000052">
    <property type="protein sequence ID" value="GAA4065658.1"/>
    <property type="molecule type" value="Genomic_DNA"/>
</dbReference>
<dbReference type="SMART" id="SM00363">
    <property type="entry name" value="S4"/>
    <property type="match status" value="1"/>
</dbReference>
<proteinExistence type="inferred from homology"/>
<dbReference type="Pfam" id="PF00849">
    <property type="entry name" value="PseudoU_synth_2"/>
    <property type="match status" value="1"/>
</dbReference>
<comment type="function">
    <text evidence="5">Responsible for synthesis of pseudouridine from uracil.</text>
</comment>
<dbReference type="InterPro" id="IPR020103">
    <property type="entry name" value="PsdUridine_synth_cat_dom_sf"/>
</dbReference>
<accession>A0ABP7VEM1</accession>
<comment type="caution">
    <text evidence="7">The sequence shown here is derived from an EMBL/GenBank/DDBJ whole genome shotgun (WGS) entry which is preliminary data.</text>
</comment>
<dbReference type="PROSITE" id="PS50889">
    <property type="entry name" value="S4"/>
    <property type="match status" value="1"/>
</dbReference>
<dbReference type="RefSeq" id="WP_344911009.1">
    <property type="nucleotide sequence ID" value="NZ_BAABDL010000052.1"/>
</dbReference>
<sequence>MTNFTHHVTEVEANTRVDQLLTQLVEGVSRAQIQTWIKSGLVMVNGKQVKANYRVQEKDQLGWNEPEKESIKIEPEAIPLDIIFEDDDLLVVNKPKGMVVHPAVGHQSGTLVHALLHHTDKLTTINGEDRPGIVHRIDRDTSGLLVVAKTDDAYLSLAEQLKKREAKRSYLALVHGAIPHEYGTIEAPIGRNPKDRQSMAVVSDGKEAVTYFEVVERINQKFTIVKCSLKTGRTHQIRVHMKYIEFPIVGDPKYGRKKTIQADGQALHAYEIGFNHPRTNEWMHFEIEPPKSFDDYVEKARESY</sequence>
<evidence type="ECO:0000313" key="7">
    <source>
        <dbReference type="EMBL" id="GAA4065658.1"/>
    </source>
</evidence>
<dbReference type="Pfam" id="PF01479">
    <property type="entry name" value="S4"/>
    <property type="match status" value="1"/>
</dbReference>
<dbReference type="PANTHER" id="PTHR21600:SF44">
    <property type="entry name" value="RIBOSOMAL LARGE SUBUNIT PSEUDOURIDINE SYNTHASE D"/>
    <property type="match status" value="1"/>
</dbReference>
<dbReference type="InterPro" id="IPR002942">
    <property type="entry name" value="S4_RNA-bd"/>
</dbReference>
<feature type="domain" description="RNA-binding S4" evidence="6">
    <location>
        <begin position="15"/>
        <end position="79"/>
    </location>
</feature>
<keyword evidence="3 5" id="KW-0413">Isomerase</keyword>
<dbReference type="InterPro" id="IPR006224">
    <property type="entry name" value="PsdUridine_synth_RluA-like_CS"/>
</dbReference>
<dbReference type="Gene3D" id="3.30.2350.10">
    <property type="entry name" value="Pseudouridine synthase"/>
    <property type="match status" value="1"/>
</dbReference>
<dbReference type="Proteomes" id="UP001501734">
    <property type="component" value="Unassembled WGS sequence"/>
</dbReference>
<evidence type="ECO:0000256" key="3">
    <source>
        <dbReference type="ARBA" id="ARBA00023235"/>
    </source>
</evidence>
<dbReference type="PROSITE" id="PS01129">
    <property type="entry name" value="PSI_RLU"/>
    <property type="match status" value="1"/>
</dbReference>
<evidence type="ECO:0000256" key="4">
    <source>
        <dbReference type="PROSITE-ProRule" id="PRU00182"/>
    </source>
</evidence>
<dbReference type="Gene3D" id="3.10.290.10">
    <property type="entry name" value="RNA-binding S4 domain"/>
    <property type="match status" value="1"/>
</dbReference>
<evidence type="ECO:0000313" key="8">
    <source>
        <dbReference type="Proteomes" id="UP001501734"/>
    </source>
</evidence>
<dbReference type="PANTHER" id="PTHR21600">
    <property type="entry name" value="MITOCHONDRIAL RNA PSEUDOURIDINE SYNTHASE"/>
    <property type="match status" value="1"/>
</dbReference>
<protein>
    <recommendedName>
        <fullName evidence="5">Pseudouridine synthase</fullName>
        <ecNumber evidence="5">5.4.99.-</ecNumber>
    </recommendedName>
</protein>
<evidence type="ECO:0000256" key="1">
    <source>
        <dbReference type="ARBA" id="ARBA00000073"/>
    </source>
</evidence>
<dbReference type="CDD" id="cd00165">
    <property type="entry name" value="S4"/>
    <property type="match status" value="1"/>
</dbReference>